<evidence type="ECO:0000256" key="1">
    <source>
        <dbReference type="SAM" id="Phobius"/>
    </source>
</evidence>
<reference evidence="5" key="4">
    <citation type="journal article" date="2017" name="BMC Genomics">
        <title>Gapless genome assembly of Colletotrichum higginsianum reveals chromosome structure and association of transposable elements with secondary metabolite gene clusters.</title>
        <authorList>
            <person name="Dallery J.-F."/>
            <person name="Lapalu N."/>
            <person name="Zampounis A."/>
            <person name="Pigne S."/>
            <person name="Luyten I."/>
            <person name="Amselem J."/>
            <person name="Wittenberg A.H.J."/>
            <person name="Zhou S."/>
            <person name="de Queiroz M.V."/>
            <person name="Robin G.P."/>
            <person name="Auger A."/>
            <person name="Hainaut M."/>
            <person name="Henrissat B."/>
            <person name="Kim K.-T."/>
            <person name="Lee Y.-H."/>
            <person name="Lespinet O."/>
            <person name="Schwartz D.C."/>
            <person name="Thon M.R."/>
            <person name="O'Connell R.J."/>
        </authorList>
    </citation>
    <scope>NUCLEOTIDE SEQUENCE [LARGE SCALE GENOMIC DNA]</scope>
    <source>
        <strain evidence="5">IMI 349063</strain>
    </source>
</reference>
<evidence type="ECO:0000313" key="5">
    <source>
        <dbReference type="Proteomes" id="UP000092177"/>
    </source>
</evidence>
<dbReference type="AlphaFoldDB" id="H1VQ85"/>
<evidence type="ECO:0000313" key="4">
    <source>
        <dbReference type="Proteomes" id="UP000007174"/>
    </source>
</evidence>
<keyword evidence="1" id="KW-0812">Transmembrane</keyword>
<protein>
    <submittedName>
        <fullName evidence="3">Major facilitator superfamily transporter</fullName>
    </submittedName>
</protein>
<dbReference type="eggNOG" id="ENOG502RQ2B">
    <property type="taxonomic scope" value="Eukaryota"/>
</dbReference>
<dbReference type="HOGENOM" id="CLU_1094200_0_0_1"/>
<proteinExistence type="predicted"/>
<reference evidence="4" key="2">
    <citation type="journal article" date="2012" name="Nat. Genet.">
        <title>Lifestyle transitions in plant pathogenic Colletotrichum fungi deciphered by genome and transcriptome analyses.</title>
        <authorList>
            <person name="O'Connell R.J."/>
            <person name="Thon M.R."/>
            <person name="Hacquard S."/>
            <person name="Amyotte S.G."/>
            <person name="Kleemann J."/>
            <person name="Torres M.F."/>
            <person name="Damm U."/>
            <person name="Buiate E.A."/>
            <person name="Epstein L."/>
            <person name="Alkan N."/>
            <person name="Altmueller J."/>
            <person name="Alvarado-Balderrama L."/>
            <person name="Bauser C.A."/>
            <person name="Becker C."/>
            <person name="Birren B.W."/>
            <person name="Chen Z."/>
            <person name="Choi J."/>
            <person name="Crouch J.A."/>
            <person name="Duvick J.P."/>
            <person name="Farman M.A."/>
            <person name="Gan P."/>
            <person name="Heiman D."/>
            <person name="Henrissat B."/>
            <person name="Howard R.J."/>
            <person name="Kabbage M."/>
            <person name="Koch C."/>
            <person name="Kracher B."/>
            <person name="Kubo Y."/>
            <person name="Law A.D."/>
            <person name="Lebrun M.-H."/>
            <person name="Lee Y.-H."/>
            <person name="Miyara I."/>
            <person name="Moore N."/>
            <person name="Neumann U."/>
            <person name="Nordstroem K."/>
            <person name="Panaccione D.G."/>
            <person name="Panstruga R."/>
            <person name="Place M."/>
            <person name="Proctor R.H."/>
            <person name="Prusky D."/>
            <person name="Rech G."/>
            <person name="Reinhardt R."/>
            <person name="Rollins J.A."/>
            <person name="Rounsley S."/>
            <person name="Schardl C.L."/>
            <person name="Schwartz D.C."/>
            <person name="Shenoy N."/>
            <person name="Shirasu K."/>
            <person name="Sikhakolli U.R."/>
            <person name="Stueber K."/>
            <person name="Sukno S.A."/>
            <person name="Sweigard J.A."/>
            <person name="Takano Y."/>
            <person name="Takahara H."/>
            <person name="Trail F."/>
            <person name="van der Does H.C."/>
            <person name="Voll L.M."/>
            <person name="Will I."/>
            <person name="Young S."/>
            <person name="Zeng Q."/>
            <person name="Zhang J."/>
            <person name="Zhou S."/>
            <person name="Dickman M.B."/>
            <person name="Schulze-Lefert P."/>
            <person name="Ver Loren van Themaat E."/>
            <person name="Ma L.-J."/>
            <person name="Vaillancourt L.J."/>
        </authorList>
    </citation>
    <scope>NUCLEOTIDE SEQUENCE [LARGE SCALE GENOMIC DNA]</scope>
    <source>
        <strain evidence="4">IMI 349063</strain>
    </source>
</reference>
<organism evidence="2 4">
    <name type="scientific">Colletotrichum higginsianum (strain IMI 349063)</name>
    <name type="common">Crucifer anthracnose fungus</name>
    <dbReference type="NCBI Taxonomy" id="759273"/>
    <lineage>
        <taxon>Eukaryota</taxon>
        <taxon>Fungi</taxon>
        <taxon>Dikarya</taxon>
        <taxon>Ascomycota</taxon>
        <taxon>Pezizomycotina</taxon>
        <taxon>Sordariomycetes</taxon>
        <taxon>Hypocreomycetidae</taxon>
        <taxon>Glomerellales</taxon>
        <taxon>Glomerellaceae</taxon>
        <taxon>Colletotrichum</taxon>
        <taxon>Colletotrichum destructivum species complex</taxon>
    </lineage>
</organism>
<dbReference type="KEGG" id="chig:CH63R_12179"/>
<dbReference type="EMBL" id="LTAN01000008">
    <property type="protein sequence ID" value="OBR05476.1"/>
    <property type="molecule type" value="Genomic_DNA"/>
</dbReference>
<dbReference type="GeneID" id="28871260"/>
<name>H1VQ85_COLHI</name>
<dbReference type="OrthoDB" id="3501153at2759"/>
<evidence type="ECO:0000313" key="3">
    <source>
        <dbReference type="EMBL" id="OBR05476.1"/>
    </source>
</evidence>
<keyword evidence="1" id="KW-1133">Transmembrane helix</keyword>
<gene>
    <name evidence="2" type="ORF">CH063_12404</name>
    <name evidence="3" type="ORF">CH63R_12179</name>
</gene>
<dbReference type="Proteomes" id="UP000092177">
    <property type="component" value="Chromosome 8"/>
</dbReference>
<dbReference type="PANTHER" id="PTHR35896:SF3">
    <property type="entry name" value="MAJOR FACILITATOR SUPERFAMILY TRANSPORTER"/>
    <property type="match status" value="1"/>
</dbReference>
<dbReference type="Proteomes" id="UP000007174">
    <property type="component" value="Unassembled WGS sequence"/>
</dbReference>
<reference evidence="3" key="3">
    <citation type="submission" date="2016-02" db="EMBL/GenBank/DDBJ databases">
        <title>Resequencing and annotation of the Colletotrichum higginsianum genome.</title>
        <authorList>
            <person name="O'Connell R."/>
            <person name="Zambounis A."/>
            <person name="Thon M."/>
            <person name="Dallery J.-F."/>
        </authorList>
    </citation>
    <scope>NUCLEOTIDE SEQUENCE [LARGE SCALE GENOMIC DNA]</scope>
    <source>
        <strain evidence="3">IMI 349063</strain>
    </source>
</reference>
<dbReference type="EMBL" id="CACQ02005352">
    <property type="protein sequence ID" value="CCF42391.1"/>
    <property type="molecule type" value="Genomic_DNA"/>
</dbReference>
<feature type="transmembrane region" description="Helical" evidence="1">
    <location>
        <begin position="40"/>
        <end position="63"/>
    </location>
</feature>
<keyword evidence="5" id="KW-1185">Reference proteome</keyword>
<accession>H1VQ85</accession>
<reference evidence="2" key="1">
    <citation type="submission" date="2011-12" db="EMBL/GenBank/DDBJ databases">
        <title>The genome sequence of Colletotrichum higginsianum IMI 34906.</title>
        <authorList>
            <person name="Ma L.-J."/>
            <person name="O'Connell R."/>
            <person name="van Themaat E.V.L."/>
            <person name="Stueber K."/>
            <person name="Young S.K."/>
            <person name="Zeng Q."/>
            <person name="Gargeya S."/>
            <person name="Fitzgerald M."/>
            <person name="Haas B."/>
            <person name="Abouelleil A."/>
            <person name="Alvarado L."/>
            <person name="Arachchi H.M."/>
            <person name="Berlin A."/>
            <person name="Chapman S.B."/>
            <person name="Gearin G."/>
            <person name="Goldberg J."/>
            <person name="Griggs A."/>
            <person name="Gujja S."/>
            <person name="Hansen M."/>
            <person name="Heiman D."/>
            <person name="Howarth C."/>
            <person name="Larimer J."/>
            <person name="Lui A."/>
            <person name="MacDonald P.J.P."/>
            <person name="McCowen C."/>
            <person name="Montmayeur A."/>
            <person name="Murphy C."/>
            <person name="Neiman D."/>
            <person name="Pearson M."/>
            <person name="Priest M."/>
            <person name="Roberts A."/>
            <person name="Saif S."/>
            <person name="Shea T."/>
            <person name="Sisk P."/>
            <person name="Stolte C."/>
            <person name="Sykes S."/>
            <person name="Wortman J."/>
            <person name="Nusbaum C."/>
            <person name="Birren B."/>
        </authorList>
    </citation>
    <scope>NUCLEOTIDE SEQUENCE</scope>
    <source>
        <strain evidence="2">IMI 349063</strain>
    </source>
</reference>
<dbReference type="PANTHER" id="PTHR35896">
    <property type="entry name" value="IG-LIKE DOMAIN-CONTAINING PROTEIN"/>
    <property type="match status" value="1"/>
</dbReference>
<dbReference type="STRING" id="759273.H1VQ85"/>
<evidence type="ECO:0000313" key="2">
    <source>
        <dbReference type="EMBL" id="CCF42391.1"/>
    </source>
</evidence>
<keyword evidence="1" id="KW-0472">Membrane</keyword>
<dbReference type="RefSeq" id="XP_018153994.1">
    <property type="nucleotide sequence ID" value="XM_018307153.1"/>
</dbReference>
<dbReference type="VEuPathDB" id="FungiDB:CH63R_12179"/>
<sequence>MQHSYYRKCPQSVDFDEVDNTYSYNLLSRSWWCSVKSPRLMAVGGLFALSLMISLEFILVYHYDHTTVPSITTCGNSPDEARKRGCRFESHNFAWTPPECYDEELNQMWDSKPWGYSRDPEGTDLISSLEARQGDLEWAYVTLNQHMSHCVLIWQKYQRAVMFNRPADNWTTSFAHTRHCGHMLVQWDLNHSEYNSILYTKYVSCGYEWKHPDPQIQQLMTGPMHNGLTGDGGNHADIYGAKEIERGHEREHHL</sequence>
<dbReference type="InterPro" id="IPR053008">
    <property type="entry name" value="Phomopsin_biosynth_assoc"/>
</dbReference>